<dbReference type="NCBIfam" id="TIGR02506">
    <property type="entry name" value="NrdE_NrdA"/>
    <property type="match status" value="1"/>
</dbReference>
<dbReference type="InterPro" id="IPR013509">
    <property type="entry name" value="RNR_lsu_N"/>
</dbReference>
<dbReference type="SUPFAM" id="SSF51998">
    <property type="entry name" value="PFL-like glycyl radical enzymes"/>
    <property type="match status" value="1"/>
</dbReference>
<reference evidence="13" key="1">
    <citation type="journal article" date="2023" name="GigaByte">
        <title>Genome assembly of the bearded iris, Iris pallida Lam.</title>
        <authorList>
            <person name="Bruccoleri R.E."/>
            <person name="Oakeley E.J."/>
            <person name="Faust A.M.E."/>
            <person name="Altorfer M."/>
            <person name="Dessus-Babus S."/>
            <person name="Burckhardt D."/>
            <person name="Oertli M."/>
            <person name="Naumann U."/>
            <person name="Petersen F."/>
            <person name="Wong J."/>
        </authorList>
    </citation>
    <scope>NUCLEOTIDE SEQUENCE</scope>
    <source>
        <strain evidence="13">GSM-AAB239-AS_SAM_17_03QT</strain>
    </source>
</reference>
<dbReference type="InterPro" id="IPR000788">
    <property type="entry name" value="RNR_lg_C"/>
</dbReference>
<evidence type="ECO:0000256" key="9">
    <source>
        <dbReference type="ARBA" id="ARBA00047754"/>
    </source>
</evidence>
<keyword evidence="4 10" id="KW-0547">Nucleotide-binding</keyword>
<dbReference type="EMBL" id="JANAVB010004600">
    <property type="protein sequence ID" value="KAJ6848387.1"/>
    <property type="molecule type" value="Genomic_DNA"/>
</dbReference>
<dbReference type="EC" id="1.17.4.1" evidence="2 11"/>
<comment type="function">
    <text evidence="11">Provides the precursors necessary for DNA synthesis. Catalyzes the biosynthesis of deoxyribonucleotides from the corresponding ribonucleotides.</text>
</comment>
<dbReference type="CDD" id="cd01679">
    <property type="entry name" value="RNR_I"/>
    <property type="match status" value="1"/>
</dbReference>
<keyword evidence="7 11" id="KW-0215">Deoxyribonucleotide synthesis</keyword>
<gene>
    <name evidence="13" type="ORF">M6B38_274060</name>
</gene>
<evidence type="ECO:0000256" key="2">
    <source>
        <dbReference type="ARBA" id="ARBA00012274"/>
    </source>
</evidence>
<dbReference type="FunFam" id="3.20.70.20:FF:000001">
    <property type="entry name" value="Ribonucleoside-diphosphate reductase"/>
    <property type="match status" value="1"/>
</dbReference>
<dbReference type="GO" id="GO:0005971">
    <property type="term" value="C:ribonucleoside-diphosphate reductase complex"/>
    <property type="evidence" value="ECO:0007669"/>
    <property type="project" value="TreeGrafter"/>
</dbReference>
<dbReference type="InterPro" id="IPR005144">
    <property type="entry name" value="ATP-cone_dom"/>
</dbReference>
<dbReference type="Pfam" id="PF00317">
    <property type="entry name" value="Ribonuc_red_lgN"/>
    <property type="match status" value="1"/>
</dbReference>
<dbReference type="PANTHER" id="PTHR11573:SF6">
    <property type="entry name" value="RIBONUCLEOSIDE-DIPHOSPHATE REDUCTASE LARGE SUBUNIT"/>
    <property type="match status" value="1"/>
</dbReference>
<dbReference type="SUPFAM" id="SSF48168">
    <property type="entry name" value="R1 subunit of ribonucleotide reductase, N-terminal domain"/>
    <property type="match status" value="1"/>
</dbReference>
<dbReference type="Pfam" id="PF02867">
    <property type="entry name" value="Ribonuc_red_lgC"/>
    <property type="match status" value="1"/>
</dbReference>
<evidence type="ECO:0000256" key="6">
    <source>
        <dbReference type="ARBA" id="ARBA00023002"/>
    </source>
</evidence>
<evidence type="ECO:0000313" key="14">
    <source>
        <dbReference type="Proteomes" id="UP001140949"/>
    </source>
</evidence>
<dbReference type="GO" id="GO:0004748">
    <property type="term" value="F:ribonucleoside-diphosphate reductase activity, thioredoxin disulfide as acceptor"/>
    <property type="evidence" value="ECO:0007669"/>
    <property type="project" value="UniProtKB-EC"/>
</dbReference>
<evidence type="ECO:0000256" key="8">
    <source>
        <dbReference type="ARBA" id="ARBA00023157"/>
    </source>
</evidence>
<dbReference type="GO" id="GO:0005524">
    <property type="term" value="F:ATP binding"/>
    <property type="evidence" value="ECO:0007669"/>
    <property type="project" value="UniProtKB-UniRule"/>
</dbReference>
<evidence type="ECO:0000256" key="10">
    <source>
        <dbReference type="PROSITE-ProRule" id="PRU00492"/>
    </source>
</evidence>
<feature type="domain" description="ATP-cone" evidence="12">
    <location>
        <begin position="1"/>
        <end position="92"/>
    </location>
</feature>
<accession>A0AAX6I691</accession>
<dbReference type="GO" id="GO:0009263">
    <property type="term" value="P:deoxyribonucleotide biosynthetic process"/>
    <property type="evidence" value="ECO:0007669"/>
    <property type="project" value="UniProtKB-KW"/>
</dbReference>
<dbReference type="InterPro" id="IPR013346">
    <property type="entry name" value="NrdE_NrdA_C"/>
</dbReference>
<organism evidence="13 14">
    <name type="scientific">Iris pallida</name>
    <name type="common">Sweet iris</name>
    <dbReference type="NCBI Taxonomy" id="29817"/>
    <lineage>
        <taxon>Eukaryota</taxon>
        <taxon>Viridiplantae</taxon>
        <taxon>Streptophyta</taxon>
        <taxon>Embryophyta</taxon>
        <taxon>Tracheophyta</taxon>
        <taxon>Spermatophyta</taxon>
        <taxon>Magnoliopsida</taxon>
        <taxon>Liliopsida</taxon>
        <taxon>Asparagales</taxon>
        <taxon>Iridaceae</taxon>
        <taxon>Iridoideae</taxon>
        <taxon>Irideae</taxon>
        <taxon>Iris</taxon>
    </lineage>
</organism>
<keyword evidence="8" id="KW-1015">Disulfide bond</keyword>
<evidence type="ECO:0000256" key="3">
    <source>
        <dbReference type="ARBA" id="ARBA00022533"/>
    </source>
</evidence>
<dbReference type="Gene3D" id="3.20.70.20">
    <property type="match status" value="1"/>
</dbReference>
<evidence type="ECO:0000256" key="11">
    <source>
        <dbReference type="RuleBase" id="RU003410"/>
    </source>
</evidence>
<evidence type="ECO:0000256" key="1">
    <source>
        <dbReference type="ARBA" id="ARBA00010406"/>
    </source>
</evidence>
<protein>
    <recommendedName>
        <fullName evidence="2 11">Ribonucleoside-diphosphate reductase</fullName>
        <ecNumber evidence="2 11">1.17.4.1</ecNumber>
    </recommendedName>
</protein>
<name>A0AAX6I691_IRIPA</name>
<dbReference type="PROSITE" id="PS51161">
    <property type="entry name" value="ATP_CONE"/>
    <property type="match status" value="1"/>
</dbReference>
<keyword evidence="5 10" id="KW-0067">ATP-binding</keyword>
<evidence type="ECO:0000256" key="4">
    <source>
        <dbReference type="ARBA" id="ARBA00022741"/>
    </source>
</evidence>
<dbReference type="PROSITE" id="PS00089">
    <property type="entry name" value="RIBORED_LARGE"/>
    <property type="match status" value="1"/>
</dbReference>
<keyword evidence="14" id="KW-1185">Reference proteome</keyword>
<evidence type="ECO:0000256" key="7">
    <source>
        <dbReference type="ARBA" id="ARBA00023116"/>
    </source>
</evidence>
<comment type="similarity">
    <text evidence="1 11">Belongs to the ribonucleoside diphosphate reductase large chain family.</text>
</comment>
<dbReference type="PANTHER" id="PTHR11573">
    <property type="entry name" value="RIBONUCLEOSIDE-DIPHOSPHATE REDUCTASE LARGE CHAIN"/>
    <property type="match status" value="1"/>
</dbReference>
<reference evidence="13" key="2">
    <citation type="submission" date="2023-04" db="EMBL/GenBank/DDBJ databases">
        <authorList>
            <person name="Bruccoleri R.E."/>
            <person name="Oakeley E.J."/>
            <person name="Faust A.-M."/>
            <person name="Dessus-Babus S."/>
            <person name="Altorfer M."/>
            <person name="Burckhardt D."/>
            <person name="Oertli M."/>
            <person name="Naumann U."/>
            <person name="Petersen F."/>
            <person name="Wong J."/>
        </authorList>
    </citation>
    <scope>NUCLEOTIDE SEQUENCE</scope>
    <source>
        <strain evidence="13">GSM-AAB239-AS_SAM_17_03QT</strain>
        <tissue evidence="13">Leaf</tissue>
    </source>
</reference>
<evidence type="ECO:0000313" key="13">
    <source>
        <dbReference type="EMBL" id="KAJ6848387.1"/>
    </source>
</evidence>
<dbReference type="InterPro" id="IPR008926">
    <property type="entry name" value="RNR_R1-su_N"/>
</dbReference>
<dbReference type="InterPro" id="IPR039718">
    <property type="entry name" value="Rrm1"/>
</dbReference>
<dbReference type="PRINTS" id="PR01183">
    <property type="entry name" value="RIBORDTASEM1"/>
</dbReference>
<dbReference type="AlphaFoldDB" id="A0AAX6I691"/>
<comment type="catalytic activity">
    <reaction evidence="9 11">
        <text>a 2'-deoxyribonucleoside 5'-diphosphate + [thioredoxin]-disulfide + H2O = a ribonucleoside 5'-diphosphate + [thioredoxin]-dithiol</text>
        <dbReference type="Rhea" id="RHEA:23252"/>
        <dbReference type="Rhea" id="RHEA-COMP:10698"/>
        <dbReference type="Rhea" id="RHEA-COMP:10700"/>
        <dbReference type="ChEBI" id="CHEBI:15377"/>
        <dbReference type="ChEBI" id="CHEBI:29950"/>
        <dbReference type="ChEBI" id="CHEBI:50058"/>
        <dbReference type="ChEBI" id="CHEBI:57930"/>
        <dbReference type="ChEBI" id="CHEBI:73316"/>
        <dbReference type="EC" id="1.17.4.1"/>
    </reaction>
</comment>
<sequence>MYVVKRDGRHEPVHFDKITARLKKLSYGLSHEHCDPVLVSQKVCAGVYKGVTTSQLDELAAETAAALTANHPDYASLAARIAVSNLHKNTKKSFSETVKLMYNHFNERSGLEAPLIADNIYEIITKNAARLDSEIIYDRDFDYDYFGFKTLERSYLLKVCGKVVERPQHMLMRVSVGIHMDDIDSVVKTYHMMSQRWFTHASPTLFNAGTPRPQLSSCFLISMKEDSIEGIYDTLKECAVISKSAGGIGVSIHNIRATGSYIRGTNGTSNGIVPMLRVFNDTARYVDQGGGKRKGAFAVYLEPWHADIFDFLDLRKNHGKEEHRARDLFYALWIPDLFMKRVQDNGEWSLFCPSEAPGLADCWGDEFEKLYTKYEKEGKAKKVVQAQNLWFEVLKSQIETGTPYMLYKDACNRKSNQQNLGTIKSSNLCTEIIEYTSPSETAVCNLASIALPRFVREKDVPIESHPSKLVGSIGSKNRYFDFDKLAEVTSIVTTNLNKIIDVNYYPVETARRSNMRHRPIGIGVQGLADTFILLGMPFESPQAQKLNADIFETIYYNALKASSEIAVKEGPYETYKGSPVSKGILQPDMWNVAPSSRWDWPALREMIAKHGVRNSLLVAPMPTASTSQILGNNECFEPYTSNIYSRRVLSGEFVVVNKHLLHDLTEMSLWSPSLKNRIVHENGSVLNVPEIPQNLKAIYKTVWEIKQRTVVDMAIDRGCYIDQSQSLNIHMDQPNFGKLTSLHFYAWSKGLKTGLYYLRSRAAADAIKFTVDTTMLKNEKSVEEDAEAKMAQLVCSLENREECMACGS</sequence>
<proteinExistence type="inferred from homology"/>
<evidence type="ECO:0000256" key="5">
    <source>
        <dbReference type="ARBA" id="ARBA00022840"/>
    </source>
</evidence>
<dbReference type="Pfam" id="PF03477">
    <property type="entry name" value="ATP-cone"/>
    <property type="match status" value="1"/>
</dbReference>
<dbReference type="Proteomes" id="UP001140949">
    <property type="component" value="Unassembled WGS sequence"/>
</dbReference>
<keyword evidence="3" id="KW-0021">Allosteric enzyme</keyword>
<evidence type="ECO:0000259" key="12">
    <source>
        <dbReference type="PROSITE" id="PS51161"/>
    </source>
</evidence>
<keyword evidence="6 11" id="KW-0560">Oxidoreductase</keyword>
<comment type="caution">
    <text evidence="13">The sequence shown here is derived from an EMBL/GenBank/DDBJ whole genome shotgun (WGS) entry which is preliminary data.</text>
</comment>